<gene>
    <name evidence="1" type="ORF">CFP56_009603</name>
</gene>
<dbReference type="AlphaFoldDB" id="A0AAW0M5F7"/>
<reference evidence="1 2" key="1">
    <citation type="journal article" date="2018" name="Sci. Data">
        <title>The draft genome sequence of cork oak.</title>
        <authorList>
            <person name="Ramos A.M."/>
            <person name="Usie A."/>
            <person name="Barbosa P."/>
            <person name="Barros P.M."/>
            <person name="Capote T."/>
            <person name="Chaves I."/>
            <person name="Simoes F."/>
            <person name="Abreu I."/>
            <person name="Carrasquinho I."/>
            <person name="Faro C."/>
            <person name="Guimaraes J.B."/>
            <person name="Mendonca D."/>
            <person name="Nobrega F."/>
            <person name="Rodrigues L."/>
            <person name="Saibo N.J.M."/>
            <person name="Varela M.C."/>
            <person name="Egas C."/>
            <person name="Matos J."/>
            <person name="Miguel C.M."/>
            <person name="Oliveira M.M."/>
            <person name="Ricardo C.P."/>
            <person name="Goncalves S."/>
        </authorList>
    </citation>
    <scope>NUCLEOTIDE SEQUENCE [LARGE SCALE GENOMIC DNA]</scope>
    <source>
        <strain evidence="2">cv. HL8</strain>
    </source>
</reference>
<sequence length="96" mass="10835">MLSTCMMLRYLSSQHSSLRTLEYHLSSVGTKTGLGGAGNEYYSHLYLLVPTLIFTMSDTRGLLKTIWCFKTQLCRIMRAHPPQVILLPGIKVVVDM</sequence>
<protein>
    <submittedName>
        <fullName evidence="1">Uncharacterized protein</fullName>
    </submittedName>
</protein>
<dbReference type="Proteomes" id="UP000237347">
    <property type="component" value="Unassembled WGS sequence"/>
</dbReference>
<proteinExistence type="predicted"/>
<evidence type="ECO:0000313" key="2">
    <source>
        <dbReference type="Proteomes" id="UP000237347"/>
    </source>
</evidence>
<name>A0AAW0M5F7_QUESU</name>
<accession>A0AAW0M5F7</accession>
<dbReference type="EMBL" id="PKMF04000016">
    <property type="protein sequence ID" value="KAK7858845.1"/>
    <property type="molecule type" value="Genomic_DNA"/>
</dbReference>
<evidence type="ECO:0000313" key="1">
    <source>
        <dbReference type="EMBL" id="KAK7858845.1"/>
    </source>
</evidence>
<organism evidence="1 2">
    <name type="scientific">Quercus suber</name>
    <name type="common">Cork oak</name>
    <dbReference type="NCBI Taxonomy" id="58331"/>
    <lineage>
        <taxon>Eukaryota</taxon>
        <taxon>Viridiplantae</taxon>
        <taxon>Streptophyta</taxon>
        <taxon>Embryophyta</taxon>
        <taxon>Tracheophyta</taxon>
        <taxon>Spermatophyta</taxon>
        <taxon>Magnoliopsida</taxon>
        <taxon>eudicotyledons</taxon>
        <taxon>Gunneridae</taxon>
        <taxon>Pentapetalae</taxon>
        <taxon>rosids</taxon>
        <taxon>fabids</taxon>
        <taxon>Fagales</taxon>
        <taxon>Fagaceae</taxon>
        <taxon>Quercus</taxon>
    </lineage>
</organism>
<keyword evidence="2" id="KW-1185">Reference proteome</keyword>
<comment type="caution">
    <text evidence="1">The sequence shown here is derived from an EMBL/GenBank/DDBJ whole genome shotgun (WGS) entry which is preliminary data.</text>
</comment>